<comment type="subcellular location">
    <subcellularLocation>
        <location evidence="3">Cytoplasm</location>
    </subcellularLocation>
</comment>
<dbReference type="Pfam" id="PF01121">
    <property type="entry name" value="CoaE"/>
    <property type="match status" value="1"/>
</dbReference>
<proteinExistence type="inferred from homology"/>
<gene>
    <name evidence="3 5" type="primary">coaE</name>
    <name evidence="5" type="ORF">OW729_04075</name>
</gene>
<dbReference type="GO" id="GO:0004140">
    <property type="term" value="F:dephospho-CoA kinase activity"/>
    <property type="evidence" value="ECO:0007669"/>
    <property type="project" value="UniProtKB-EC"/>
</dbReference>
<name>A0ABT4D665_9CLOT</name>
<keyword evidence="1 3" id="KW-0547">Nucleotide-binding</keyword>
<dbReference type="PANTHER" id="PTHR10695">
    <property type="entry name" value="DEPHOSPHO-COA KINASE-RELATED"/>
    <property type="match status" value="1"/>
</dbReference>
<comment type="function">
    <text evidence="3">Catalyzes the phosphorylation of the 3'-hydroxyl group of dephosphocoenzyme A to form coenzyme A.</text>
</comment>
<dbReference type="PANTHER" id="PTHR10695:SF46">
    <property type="entry name" value="BIFUNCTIONAL COENZYME A SYNTHASE-RELATED"/>
    <property type="match status" value="1"/>
</dbReference>
<keyword evidence="2 3" id="KW-0067">ATP-binding</keyword>
<dbReference type="PROSITE" id="PS51219">
    <property type="entry name" value="DPCK"/>
    <property type="match status" value="1"/>
</dbReference>
<dbReference type="SUPFAM" id="SSF52540">
    <property type="entry name" value="P-loop containing nucleoside triphosphate hydrolases"/>
    <property type="match status" value="1"/>
</dbReference>
<evidence type="ECO:0000256" key="1">
    <source>
        <dbReference type="ARBA" id="ARBA00022741"/>
    </source>
</evidence>
<dbReference type="Gene3D" id="3.40.50.300">
    <property type="entry name" value="P-loop containing nucleotide triphosphate hydrolases"/>
    <property type="match status" value="1"/>
</dbReference>
<dbReference type="Proteomes" id="UP001144612">
    <property type="component" value="Unassembled WGS sequence"/>
</dbReference>
<comment type="caution">
    <text evidence="5">The sequence shown here is derived from an EMBL/GenBank/DDBJ whole genome shotgun (WGS) entry which is preliminary data.</text>
</comment>
<evidence type="ECO:0000313" key="5">
    <source>
        <dbReference type="EMBL" id="MCY6957782.1"/>
    </source>
</evidence>
<dbReference type="InterPro" id="IPR001977">
    <property type="entry name" value="Depp_CoAkinase"/>
</dbReference>
<organism evidence="5 6">
    <name type="scientific">Clostridium brassicae</name>
    <dbReference type="NCBI Taxonomy" id="2999072"/>
    <lineage>
        <taxon>Bacteria</taxon>
        <taxon>Bacillati</taxon>
        <taxon>Bacillota</taxon>
        <taxon>Clostridia</taxon>
        <taxon>Eubacteriales</taxon>
        <taxon>Clostridiaceae</taxon>
        <taxon>Clostridium</taxon>
    </lineage>
</organism>
<accession>A0ABT4D665</accession>
<evidence type="ECO:0000313" key="6">
    <source>
        <dbReference type="Proteomes" id="UP001144612"/>
    </source>
</evidence>
<comment type="similarity">
    <text evidence="3">Belongs to the CoaE family.</text>
</comment>
<evidence type="ECO:0000256" key="3">
    <source>
        <dbReference type="HAMAP-Rule" id="MF_00376"/>
    </source>
</evidence>
<feature type="binding site" evidence="3">
    <location>
        <begin position="11"/>
        <end position="16"/>
    </location>
    <ligand>
        <name>ATP</name>
        <dbReference type="ChEBI" id="CHEBI:30616"/>
    </ligand>
</feature>
<protein>
    <recommendedName>
        <fullName evidence="3 4">Dephospho-CoA kinase</fullName>
        <ecNumber evidence="3 4">2.7.1.24</ecNumber>
    </recommendedName>
    <alternativeName>
        <fullName evidence="3">Dephosphocoenzyme A kinase</fullName>
    </alternativeName>
</protein>
<keyword evidence="3 5" id="KW-0418">Kinase</keyword>
<dbReference type="RefSeq" id="WP_268060180.1">
    <property type="nucleotide sequence ID" value="NZ_JAPQFJ010000003.1"/>
</dbReference>
<keyword evidence="3 5" id="KW-0808">Transferase</keyword>
<dbReference type="EMBL" id="JAPQFJ010000003">
    <property type="protein sequence ID" value="MCY6957782.1"/>
    <property type="molecule type" value="Genomic_DNA"/>
</dbReference>
<reference evidence="5" key="1">
    <citation type="submission" date="2022-12" db="EMBL/GenBank/DDBJ databases">
        <title>Clostridium sp. nov., isolated from industrial wastewater.</title>
        <authorList>
            <person name="Jiayan W."/>
        </authorList>
    </citation>
    <scope>NUCLEOTIDE SEQUENCE</scope>
    <source>
        <strain evidence="5">ZC22-4</strain>
    </source>
</reference>
<comment type="pathway">
    <text evidence="3">Cofactor biosynthesis; coenzyme A biosynthesis; CoA from (R)-pantothenate: step 5/5.</text>
</comment>
<keyword evidence="3" id="KW-0173">Coenzyme A biosynthesis</keyword>
<dbReference type="NCBIfam" id="TIGR00152">
    <property type="entry name" value="dephospho-CoA kinase"/>
    <property type="match status" value="1"/>
</dbReference>
<comment type="catalytic activity">
    <reaction evidence="3">
        <text>3'-dephospho-CoA + ATP = ADP + CoA + H(+)</text>
        <dbReference type="Rhea" id="RHEA:18245"/>
        <dbReference type="ChEBI" id="CHEBI:15378"/>
        <dbReference type="ChEBI" id="CHEBI:30616"/>
        <dbReference type="ChEBI" id="CHEBI:57287"/>
        <dbReference type="ChEBI" id="CHEBI:57328"/>
        <dbReference type="ChEBI" id="CHEBI:456216"/>
        <dbReference type="EC" id="2.7.1.24"/>
    </reaction>
</comment>
<sequence>MIKVGLTGGIGSGKSTVSNMIIEKNIPVVDADLISREVLSLYPETLHEIKAIFGEEFIDNEGNLKRRELGNYIFKSDELRKKLENILIPYIKKEIFNRIEKYNSVKEKLCIVDAPTLIEHSIHREMDYNILVWVDRDIQIKRVIERDKLDEAQINNRINSQMRLEDKRKEVNYIIDNSRDLNYTKGQLEDILREITLNGGKNEGRKKD</sequence>
<evidence type="ECO:0000256" key="4">
    <source>
        <dbReference type="NCBIfam" id="TIGR00152"/>
    </source>
</evidence>
<keyword evidence="6" id="KW-1185">Reference proteome</keyword>
<keyword evidence="3" id="KW-0963">Cytoplasm</keyword>
<dbReference type="HAMAP" id="MF_00376">
    <property type="entry name" value="Dephospho_CoA_kinase"/>
    <property type="match status" value="1"/>
</dbReference>
<evidence type="ECO:0000256" key="2">
    <source>
        <dbReference type="ARBA" id="ARBA00022840"/>
    </source>
</evidence>
<dbReference type="EC" id="2.7.1.24" evidence="3 4"/>
<dbReference type="InterPro" id="IPR027417">
    <property type="entry name" value="P-loop_NTPase"/>
</dbReference>
<dbReference type="CDD" id="cd02022">
    <property type="entry name" value="DPCK"/>
    <property type="match status" value="1"/>
</dbReference>